<keyword evidence="1" id="KW-0812">Transmembrane</keyword>
<protein>
    <recommendedName>
        <fullName evidence="3">Sulphur transport domain-containing protein</fullName>
    </recommendedName>
</protein>
<reference evidence="2" key="1">
    <citation type="submission" date="2018-05" db="EMBL/GenBank/DDBJ databases">
        <authorList>
            <person name="Lanie J.A."/>
            <person name="Ng W.-L."/>
            <person name="Kazmierczak K.M."/>
            <person name="Andrzejewski T.M."/>
            <person name="Davidsen T.M."/>
            <person name="Wayne K.J."/>
            <person name="Tettelin H."/>
            <person name="Glass J.I."/>
            <person name="Rusch D."/>
            <person name="Podicherti R."/>
            <person name="Tsui H.-C.T."/>
            <person name="Winkler M.E."/>
        </authorList>
    </citation>
    <scope>NUCLEOTIDE SEQUENCE</scope>
</reference>
<dbReference type="Pfam" id="PF20398">
    <property type="entry name" value="DUF6691"/>
    <property type="match status" value="1"/>
</dbReference>
<gene>
    <name evidence="2" type="ORF">METZ01_LOCUS448316</name>
</gene>
<organism evidence="2">
    <name type="scientific">marine metagenome</name>
    <dbReference type="NCBI Taxonomy" id="408172"/>
    <lineage>
        <taxon>unclassified sequences</taxon>
        <taxon>metagenomes</taxon>
        <taxon>ecological metagenomes</taxon>
    </lineage>
</organism>
<dbReference type="EMBL" id="UINC01184308">
    <property type="protein sequence ID" value="SVD95462.1"/>
    <property type="molecule type" value="Genomic_DNA"/>
</dbReference>
<evidence type="ECO:0000313" key="2">
    <source>
        <dbReference type="EMBL" id="SVD95462.1"/>
    </source>
</evidence>
<keyword evidence="1" id="KW-0472">Membrane</keyword>
<dbReference type="AlphaFoldDB" id="A0A382ZJ18"/>
<name>A0A382ZJ18_9ZZZZ</name>
<feature type="non-terminal residue" evidence="2">
    <location>
        <position position="1"/>
    </location>
</feature>
<sequence>SGLLFGFGLCVSQMVNPEKVLGFLDISGSWDPSLALVMIGGLGVAAFGLARVSTWPKPFLAADFSLPPSTRIDAPLIAGAAIFGAGWGLVGFCPGPAIASLAYGLPESWVFLAAMLVGMMAVRLMPGTRSMQPTQDG</sequence>
<feature type="transmembrane region" description="Helical" evidence="1">
    <location>
        <begin position="74"/>
        <end position="103"/>
    </location>
</feature>
<keyword evidence="1" id="KW-1133">Transmembrane helix</keyword>
<evidence type="ECO:0000256" key="1">
    <source>
        <dbReference type="SAM" id="Phobius"/>
    </source>
</evidence>
<accession>A0A382ZJ18</accession>
<feature type="transmembrane region" description="Helical" evidence="1">
    <location>
        <begin position="109"/>
        <end position="125"/>
    </location>
</feature>
<feature type="transmembrane region" description="Helical" evidence="1">
    <location>
        <begin position="33"/>
        <end position="53"/>
    </location>
</feature>
<proteinExistence type="predicted"/>
<evidence type="ECO:0008006" key="3">
    <source>
        <dbReference type="Google" id="ProtNLM"/>
    </source>
</evidence>
<dbReference type="InterPro" id="IPR046513">
    <property type="entry name" value="DUF6691"/>
</dbReference>